<reference evidence="1 2" key="1">
    <citation type="journal article" date="2015" name="Genome Announc.">
        <title>Draft Genome Sequence of Clostridium tyrobutyricum Strain DIVETGP, Isolated from Cow's Milk for Grana Padano Production.</title>
        <authorList>
            <person name="Soggiu A."/>
            <person name="Piras C."/>
            <person name="Gaiarsa S."/>
            <person name="Sassera D."/>
            <person name="Roncada P."/>
            <person name="Bendixen E."/>
            <person name="Brasca M."/>
            <person name="Bonizzi L."/>
        </authorList>
    </citation>
    <scope>NUCLEOTIDE SEQUENCE [LARGE SCALE GENOMIC DNA]</scope>
    <source>
        <strain evidence="1 2">DIVETGP</strain>
    </source>
</reference>
<organism evidence="1 2">
    <name type="scientific">Clostridium tyrobutyricum DIVETGP</name>
    <dbReference type="NCBI Taxonomy" id="1408889"/>
    <lineage>
        <taxon>Bacteria</taxon>
        <taxon>Bacillati</taxon>
        <taxon>Bacillota</taxon>
        <taxon>Clostridia</taxon>
        <taxon>Eubacteriales</taxon>
        <taxon>Clostridiaceae</taxon>
        <taxon>Clostridium</taxon>
    </lineage>
</organism>
<dbReference type="OrthoDB" id="1680245at2"/>
<evidence type="ECO:0000313" key="1">
    <source>
        <dbReference type="EMBL" id="CDL91283.1"/>
    </source>
</evidence>
<dbReference type="Proteomes" id="UP000019482">
    <property type="component" value="Unassembled WGS sequence"/>
</dbReference>
<dbReference type="AlphaFoldDB" id="W6N443"/>
<name>W6N443_CLOTY</name>
<dbReference type="RefSeq" id="WP_017753121.1">
    <property type="nucleotide sequence ID" value="NZ_CBXI010000023.1"/>
</dbReference>
<keyword evidence="2" id="KW-1185">Reference proteome</keyword>
<proteinExistence type="predicted"/>
<accession>W6N443</accession>
<protein>
    <submittedName>
        <fullName evidence="1">Uncharacterized protein</fullName>
    </submittedName>
</protein>
<dbReference type="GeneID" id="29420941"/>
<gene>
    <name evidence="1" type="ORF">CTDIVETGP_1353</name>
</gene>
<evidence type="ECO:0000313" key="2">
    <source>
        <dbReference type="Proteomes" id="UP000019482"/>
    </source>
</evidence>
<sequence>MSHRKIIEGYYCDINNLSDMLGKLTNSYRLLIGGASELNTVALAHKKDVKAAIDRVNKLGNTIDEIINALNKSSGCYTNYCRIRSELIKGKIKMEYMENEIDEELYLNEIDEDLDEDDDKKDR</sequence>
<dbReference type="EMBL" id="CBXI010000023">
    <property type="protein sequence ID" value="CDL91283.1"/>
    <property type="molecule type" value="Genomic_DNA"/>
</dbReference>
<comment type="caution">
    <text evidence="1">The sequence shown here is derived from an EMBL/GenBank/DDBJ whole genome shotgun (WGS) entry which is preliminary data.</text>
</comment>